<dbReference type="Proteomes" id="UP000005222">
    <property type="component" value="Chromosome H"/>
</dbReference>
<gene>
    <name evidence="3" type="primary">Piso0_003351</name>
    <name evidence="2" type="ORF">GNLVRS01_PISO0G10412g</name>
    <name evidence="3" type="ORF">GNLVRS01_PISO0H10413g</name>
</gene>
<protein>
    <submittedName>
        <fullName evidence="3">Piso0_003351 protein</fullName>
    </submittedName>
</protein>
<evidence type="ECO:0000256" key="1">
    <source>
        <dbReference type="SAM" id="MobiDB-lite"/>
    </source>
</evidence>
<feature type="region of interest" description="Disordered" evidence="1">
    <location>
        <begin position="704"/>
        <end position="753"/>
    </location>
</feature>
<dbReference type="HOGENOM" id="CLU_400147_0_0_1"/>
<feature type="compositionally biased region" description="Basic residues" evidence="1">
    <location>
        <begin position="260"/>
        <end position="276"/>
    </location>
</feature>
<dbReference type="AlphaFoldDB" id="G8YHW1"/>
<keyword evidence="4" id="KW-1185">Reference proteome</keyword>
<feature type="compositionally biased region" description="Basic and acidic residues" evidence="1">
    <location>
        <begin position="277"/>
        <end position="287"/>
    </location>
</feature>
<feature type="region of interest" description="Disordered" evidence="1">
    <location>
        <begin position="249"/>
        <end position="297"/>
    </location>
</feature>
<feature type="compositionally biased region" description="Acidic residues" evidence="1">
    <location>
        <begin position="713"/>
        <end position="725"/>
    </location>
</feature>
<dbReference type="Proteomes" id="UP000005222">
    <property type="component" value="Chromosome G"/>
</dbReference>
<dbReference type="OrthoDB" id="4096032at2759"/>
<proteinExistence type="predicted"/>
<dbReference type="EMBL" id="FO082052">
    <property type="protein sequence ID" value="CCE81013.1"/>
    <property type="molecule type" value="Genomic_DNA"/>
</dbReference>
<reference evidence="3" key="1">
    <citation type="submission" date="2011-10" db="EMBL/GenBank/DDBJ databases">
        <authorList>
            <person name="Genoscope - CEA"/>
        </authorList>
    </citation>
    <scope>NUCLEOTIDE SEQUENCE</scope>
</reference>
<name>G8YHW1_PICSO</name>
<accession>G8YHW1</accession>
<dbReference type="eggNOG" id="ENOG502R9MD">
    <property type="taxonomic scope" value="Eukaryota"/>
</dbReference>
<evidence type="ECO:0000313" key="3">
    <source>
        <dbReference type="EMBL" id="CCE81013.1"/>
    </source>
</evidence>
<reference evidence="4" key="2">
    <citation type="journal article" date="2012" name="G3 (Bethesda)">
        <title>Pichia sorbitophila, an interspecies yeast hybrid reveals early steps of genome resolution following polyploidization.</title>
        <authorList>
            <person name="Leh Louis V."/>
            <person name="Despons L."/>
            <person name="Friedrich A."/>
            <person name="Martin T."/>
            <person name="Durrens P."/>
            <person name="Casaregola S."/>
            <person name="Neuveglise C."/>
            <person name="Fairhead C."/>
            <person name="Marck C."/>
            <person name="Cruz J.A."/>
            <person name="Straub M.L."/>
            <person name="Kugler V."/>
            <person name="Sacerdot C."/>
            <person name="Uzunov Z."/>
            <person name="Thierry A."/>
            <person name="Weiss S."/>
            <person name="Bleykasten C."/>
            <person name="De Montigny J."/>
            <person name="Jacques N."/>
            <person name="Jung P."/>
            <person name="Lemaire M."/>
            <person name="Mallet S."/>
            <person name="Morel G."/>
            <person name="Richard G.F."/>
            <person name="Sarkar A."/>
            <person name="Savel G."/>
            <person name="Schacherer J."/>
            <person name="Seret M.L."/>
            <person name="Talla E."/>
            <person name="Samson G."/>
            <person name="Jubin C."/>
            <person name="Poulain J."/>
            <person name="Vacherie B."/>
            <person name="Barbe V."/>
            <person name="Pelletier E."/>
            <person name="Sherman D.J."/>
            <person name="Westhof E."/>
            <person name="Weissenbach J."/>
            <person name="Baret P.V."/>
            <person name="Wincker P."/>
            <person name="Gaillardin C."/>
            <person name="Dujon B."/>
            <person name="Souciet J.L."/>
        </authorList>
    </citation>
    <scope>NUCLEOTIDE SEQUENCE [LARGE SCALE GENOMIC DNA]</scope>
    <source>
        <strain evidence="4">ATCC MYA-4447 / BCRC 22081 / CBS 7064 / NBRC 10061 / NRRL Y-12695</strain>
    </source>
</reference>
<feature type="compositionally biased region" description="Polar residues" evidence="1">
    <location>
        <begin position="84"/>
        <end position="98"/>
    </location>
</feature>
<dbReference type="InParanoid" id="G8YHW1"/>
<dbReference type="EMBL" id="FO082053">
    <property type="protein sequence ID" value="CCE80248.1"/>
    <property type="molecule type" value="Genomic_DNA"/>
</dbReference>
<evidence type="ECO:0000313" key="2">
    <source>
        <dbReference type="EMBL" id="CCE80248.1"/>
    </source>
</evidence>
<evidence type="ECO:0000313" key="4">
    <source>
        <dbReference type="Proteomes" id="UP000005222"/>
    </source>
</evidence>
<organism evidence="3 4">
    <name type="scientific">Pichia sorbitophila (strain ATCC MYA-4447 / BCRC 22081 / CBS 7064 / NBRC 10061 / NRRL Y-12695)</name>
    <name type="common">Hybrid yeast</name>
    <dbReference type="NCBI Taxonomy" id="559304"/>
    <lineage>
        <taxon>Eukaryota</taxon>
        <taxon>Fungi</taxon>
        <taxon>Dikarya</taxon>
        <taxon>Ascomycota</taxon>
        <taxon>Saccharomycotina</taxon>
        <taxon>Pichiomycetes</taxon>
        <taxon>Debaryomycetaceae</taxon>
        <taxon>Millerozyma</taxon>
    </lineage>
</organism>
<feature type="region of interest" description="Disordered" evidence="1">
    <location>
        <begin position="84"/>
        <end position="105"/>
    </location>
</feature>
<sequence>MPPPSSPQREVRYYDHSVSDASDDNEEFGSLNTLNILSDLLLRNHAENPNAAQGIEHSNRHSMVYGNELHINTNAIPMQIRNISGNRSSDISSDQETSLDSDDLRSDIHSNESLLLSSARQNHTNRNTLIPSSFRGVSLRRQNAIRHRDRARSQSDINFTNVPFSNDFINVKPSDAEGLLKDLKAAFRILKSLKGSPLKSPIFMPHKKQHSLLTHMCASNASSSNLDTIMRTFLEQSSRGQLWTSPVSKIGSHKLSTSPRSRKRSKHSTSTNKKRRVDSDRFSDEAKVPSSSPLSLKPSSISDLSINQKVSVMNIPFSSFFRSGSGFSLKLASSQNLPIDLVFSSVDYDAKSLHGNFFVKYQAEVSDDTKSYTKDARKTNLDSYVKFFLGCSHDSDIKSRDKLLTRKMRILKNIENENSVSRAADDESKCFIIPFEGKMIDFMKNDLRFLPALSSSQEFSQCNIHLARAKSSRVRFQLLEWMKIQPFIQFKETFFFQHLCKAIKDMKKIKNHHTSNQRESISLACGLLNTMHDLTKSFPFMEGLDAHLPHIPNQKLRRIMTFTNYKKNLFIQEWDKKLTDKLTNFLTCQEHCLLNVQLNYILFTLTIDINALLDDFIEYKLRFLTEESRKKYMYDLSKIKNNSSGARNAVLLCSLDRSTGRIEIQNTKSYLDLKNVPTDDVDLSPANSTEGETTFFHTFFSRFPSQSPPPESSLEESDFLQEDNDSGSLAGESSSIHSFPRETVLRGKSKNTNAFSTSFGGGNQCYSLT</sequence>